<accession>A0A2C9KXU8</accession>
<keyword evidence="3" id="KW-1133">Transmembrane helix</keyword>
<feature type="transmembrane region" description="Helical" evidence="3">
    <location>
        <begin position="236"/>
        <end position="258"/>
    </location>
</feature>
<dbReference type="AlphaFoldDB" id="A0A2C9KXU8"/>
<dbReference type="SMART" id="SM01411">
    <property type="entry name" value="Ephrin_rec_like"/>
    <property type="match status" value="3"/>
</dbReference>
<organism evidence="6 7">
    <name type="scientific">Biomphalaria glabrata</name>
    <name type="common">Bloodfluke planorb</name>
    <name type="synonym">Freshwater snail</name>
    <dbReference type="NCBI Taxonomy" id="6526"/>
    <lineage>
        <taxon>Eukaryota</taxon>
        <taxon>Metazoa</taxon>
        <taxon>Spiralia</taxon>
        <taxon>Lophotrochozoa</taxon>
        <taxon>Mollusca</taxon>
        <taxon>Gastropoda</taxon>
        <taxon>Heterobranchia</taxon>
        <taxon>Euthyneura</taxon>
        <taxon>Panpulmonata</taxon>
        <taxon>Hygrophila</taxon>
        <taxon>Lymnaeoidea</taxon>
        <taxon>Planorbidae</taxon>
        <taxon>Biomphalaria</taxon>
    </lineage>
</organism>
<evidence type="ECO:0000256" key="1">
    <source>
        <dbReference type="PROSITE-ProRule" id="PRU00076"/>
    </source>
</evidence>
<dbReference type="Gene3D" id="2.10.25.10">
    <property type="entry name" value="Laminin"/>
    <property type="match status" value="1"/>
</dbReference>
<dbReference type="PROSITE" id="PS00022">
    <property type="entry name" value="EGF_1"/>
    <property type="match status" value="1"/>
</dbReference>
<keyword evidence="3" id="KW-0812">Transmembrane</keyword>
<dbReference type="InterPro" id="IPR000742">
    <property type="entry name" value="EGF"/>
</dbReference>
<protein>
    <recommendedName>
        <fullName evidence="5">EGF-like domain-containing protein</fullName>
    </recommendedName>
</protein>
<dbReference type="CDD" id="cd00185">
    <property type="entry name" value="TNFRSF"/>
    <property type="match status" value="1"/>
</dbReference>
<dbReference type="InterPro" id="IPR052071">
    <property type="entry name" value="SCUB_EGF-like_domain"/>
</dbReference>
<feature type="compositionally biased region" description="Basic and acidic residues" evidence="2">
    <location>
        <begin position="337"/>
        <end position="347"/>
    </location>
</feature>
<evidence type="ECO:0000259" key="5">
    <source>
        <dbReference type="PROSITE" id="PS50026"/>
    </source>
</evidence>
<sequence length="393" mass="43610">MFIKANLIIQVLLGSPLLVRPETTPASCSPGFALNGSCVECKQGYWNNGNASMGFEPCQKCPDNLTTESTGATDAENCSIILCGAGYFVSTPNRTCIKCPHGRYKNTTDRSESCILCPPDFTTEMTGATSLQDCILNCPPGKYKTSPSQCSICPKGSYSSSPASETCQSCESPLTTNNSGSTSESDCNGLCYFNERKCSNGGSCEVDIASGKYHCKCRDLYSGTYCDDFSAFYAQLIGYLAGGMSAAIILVLLIAYYIKCYRPRQLRKRERKHRDYYSGLSAPHREPHEYVDFSLRRNTNLHSDYLNRNPSYTHYDAPENEEVYDTIYEELPPDPSRPNDEVKKQDHTTSPSSDVFIIYGHQQIRRDADIGTSHRQQIASSQTPILNDYIQVL</sequence>
<dbReference type="EnsemblMetazoa" id="BGLB024796-RA">
    <property type="protein sequence ID" value="BGLB024796-PA"/>
    <property type="gene ID" value="BGLB024796"/>
</dbReference>
<feature type="domain" description="EGF-like" evidence="5">
    <location>
        <begin position="194"/>
        <end position="227"/>
    </location>
</feature>
<dbReference type="Gene3D" id="2.10.50.10">
    <property type="entry name" value="Tumor Necrosis Factor Receptor, subunit A, domain 2"/>
    <property type="match status" value="2"/>
</dbReference>
<feature type="disulfide bond" evidence="1">
    <location>
        <begin position="217"/>
        <end position="226"/>
    </location>
</feature>
<name>A0A2C9KXU8_BIOGL</name>
<evidence type="ECO:0000256" key="3">
    <source>
        <dbReference type="SAM" id="Phobius"/>
    </source>
</evidence>
<dbReference type="InterPro" id="IPR009030">
    <property type="entry name" value="Growth_fac_rcpt_cys_sf"/>
</dbReference>
<dbReference type="SUPFAM" id="SSF57184">
    <property type="entry name" value="Growth factor receptor domain"/>
    <property type="match status" value="1"/>
</dbReference>
<dbReference type="GO" id="GO:0009986">
    <property type="term" value="C:cell surface"/>
    <property type="evidence" value="ECO:0007669"/>
    <property type="project" value="TreeGrafter"/>
</dbReference>
<dbReference type="GO" id="GO:0005615">
    <property type="term" value="C:extracellular space"/>
    <property type="evidence" value="ECO:0007669"/>
    <property type="project" value="TreeGrafter"/>
</dbReference>
<dbReference type="PANTHER" id="PTHR24046:SF5">
    <property type="entry name" value="EGF-LIKE DOMAIN-CONTAINING PROTEIN"/>
    <property type="match status" value="1"/>
</dbReference>
<dbReference type="PANTHER" id="PTHR24046">
    <property type="entry name" value="SIGNAL PEPTIDE, CUB AND EGF-LIKE DOMAIN-CONTAINING"/>
    <property type="match status" value="1"/>
</dbReference>
<evidence type="ECO:0000313" key="7">
    <source>
        <dbReference type="Proteomes" id="UP000076420"/>
    </source>
</evidence>
<dbReference type="VEuPathDB" id="VectorBase:BGLAX_033791"/>
<feature type="signal peptide" evidence="4">
    <location>
        <begin position="1"/>
        <end position="21"/>
    </location>
</feature>
<evidence type="ECO:0000256" key="2">
    <source>
        <dbReference type="SAM" id="MobiDB-lite"/>
    </source>
</evidence>
<keyword evidence="1" id="KW-0245">EGF-like domain</keyword>
<gene>
    <name evidence="6" type="primary">106069145</name>
</gene>
<reference evidence="6" key="1">
    <citation type="submission" date="2020-05" db="UniProtKB">
        <authorList>
            <consortium name="EnsemblMetazoa"/>
        </authorList>
    </citation>
    <scope>IDENTIFICATION</scope>
    <source>
        <strain evidence="6">BB02</strain>
    </source>
</reference>
<keyword evidence="3" id="KW-0472">Membrane</keyword>
<evidence type="ECO:0000256" key="4">
    <source>
        <dbReference type="SAM" id="SignalP"/>
    </source>
</evidence>
<proteinExistence type="predicted"/>
<dbReference type="InterPro" id="IPR011641">
    <property type="entry name" value="Tyr-kin_ephrin_A/B_rcpt-like"/>
</dbReference>
<dbReference type="Pfam" id="PF07699">
    <property type="entry name" value="Ephrin_rec_like"/>
    <property type="match status" value="3"/>
</dbReference>
<keyword evidence="4" id="KW-0732">Signal</keyword>
<comment type="caution">
    <text evidence="1">Lacks conserved residue(s) required for the propagation of feature annotation.</text>
</comment>
<evidence type="ECO:0000313" key="6">
    <source>
        <dbReference type="EnsemblMetazoa" id="BGLB024796-PA"/>
    </source>
</evidence>
<dbReference type="PROSITE" id="PS50026">
    <property type="entry name" value="EGF_3"/>
    <property type="match status" value="1"/>
</dbReference>
<feature type="chain" id="PRO_5012474433" description="EGF-like domain-containing protein" evidence="4">
    <location>
        <begin position="22"/>
        <end position="393"/>
    </location>
</feature>
<keyword evidence="1" id="KW-1015">Disulfide bond</keyword>
<feature type="region of interest" description="Disordered" evidence="2">
    <location>
        <begin position="329"/>
        <end position="353"/>
    </location>
</feature>
<dbReference type="VEuPathDB" id="VectorBase:BGLB024796"/>
<dbReference type="GO" id="GO:0007165">
    <property type="term" value="P:signal transduction"/>
    <property type="evidence" value="ECO:0007669"/>
    <property type="project" value="TreeGrafter"/>
</dbReference>
<dbReference type="Proteomes" id="UP000076420">
    <property type="component" value="Unassembled WGS sequence"/>
</dbReference>